<dbReference type="PANTHER" id="PTHR10343">
    <property type="entry name" value="5'-AMP-ACTIVATED PROTEIN KINASE , BETA SUBUNIT"/>
    <property type="match status" value="1"/>
</dbReference>
<dbReference type="CDD" id="cd02859">
    <property type="entry name" value="E_set_AMPKbeta_like_N"/>
    <property type="match status" value="1"/>
</dbReference>
<proteinExistence type="inferred from homology"/>
<gene>
    <name evidence="4" type="ORF">BN1708_003610</name>
</gene>
<comment type="similarity">
    <text evidence="1">Belongs to the 5'-AMP-activated protein kinase beta subunit family.</text>
</comment>
<dbReference type="EMBL" id="CVQH01014446">
    <property type="protein sequence ID" value="CRK22674.1"/>
    <property type="molecule type" value="Genomic_DNA"/>
</dbReference>
<dbReference type="InterPro" id="IPR032640">
    <property type="entry name" value="AMPK1_CBM"/>
</dbReference>
<protein>
    <recommendedName>
        <fullName evidence="3">AMP-activated protein kinase glycogen-binding domain-containing protein</fullName>
    </recommendedName>
</protein>
<dbReference type="Gene3D" id="2.60.40.10">
    <property type="entry name" value="Immunoglobulins"/>
    <property type="match status" value="1"/>
</dbReference>
<feature type="compositionally biased region" description="Basic and acidic residues" evidence="2">
    <location>
        <begin position="95"/>
        <end position="117"/>
    </location>
</feature>
<evidence type="ECO:0000313" key="5">
    <source>
        <dbReference type="Proteomes" id="UP000044602"/>
    </source>
</evidence>
<feature type="compositionally biased region" description="Polar residues" evidence="2">
    <location>
        <begin position="118"/>
        <end position="131"/>
    </location>
</feature>
<sequence>MAASKVPITLTYRKPGTQPPLFVAGTFSNPQWEAQEMQVTTGDDGEHTFSKPLHLPPGSKIQYKIRIGPGDWVLNDDAPTVTDEAGNRNNVLIAPERDEAHADDEARNNDSIDERSNTSHTGVNMNGSTHSEVLPAPKPRGVDKLRERSEEELQHLTATPPEEVAETAAEVADTAENLDADKDGKDTNDREKSTVCLIDSFPDEEEDLDAQSELPPLFAHECLGGSDPSSRDEDQTYVLGSPISPIITSRRASKIEEDIALSPEFPSLVTAAKLDVPTRKQSHGSMVSNRSLTSLASIVEEDNRRIEEEGDDEEAVEDLRPSPVVRLPSPAGKVTPDLLRSPASDDDEGVVLKSSRSDLDLKSDTNTPAAALELPEHATSKSQPSPPVQQDQPSARAPPPDEMDELDDDGADGSIGQRAAPQGEDSADGQLRRRNLSNDGSVASSSAQGAKNADSSNWLQAFFRVLFVDWIGGFVRQLFHGNRK</sequence>
<feature type="region of interest" description="Disordered" evidence="2">
    <location>
        <begin position="277"/>
        <end position="453"/>
    </location>
</feature>
<feature type="compositionally biased region" description="Polar residues" evidence="2">
    <location>
        <begin position="437"/>
        <end position="453"/>
    </location>
</feature>
<dbReference type="AlphaFoldDB" id="A0A0G4LL46"/>
<evidence type="ECO:0000259" key="3">
    <source>
        <dbReference type="Pfam" id="PF16561"/>
    </source>
</evidence>
<name>A0A0G4LL46_VERLO</name>
<feature type="compositionally biased region" description="Basic and acidic residues" evidence="2">
    <location>
        <begin position="140"/>
        <end position="154"/>
    </location>
</feature>
<dbReference type="GO" id="GO:0019901">
    <property type="term" value="F:protein kinase binding"/>
    <property type="evidence" value="ECO:0007669"/>
    <property type="project" value="TreeGrafter"/>
</dbReference>
<dbReference type="InterPro" id="IPR013783">
    <property type="entry name" value="Ig-like_fold"/>
</dbReference>
<reference evidence="4 5" key="1">
    <citation type="submission" date="2015-05" db="EMBL/GenBank/DDBJ databases">
        <authorList>
            <person name="Wang D.B."/>
            <person name="Wang M."/>
        </authorList>
    </citation>
    <scope>NUCLEOTIDE SEQUENCE [LARGE SCALE GENOMIC DNA]</scope>
    <source>
        <strain evidence="4">VL1</strain>
    </source>
</reference>
<dbReference type="SUPFAM" id="SSF81296">
    <property type="entry name" value="E set domains"/>
    <property type="match status" value="1"/>
</dbReference>
<organism evidence="4 5">
    <name type="scientific">Verticillium longisporum</name>
    <name type="common">Verticillium dahliae var. longisporum</name>
    <dbReference type="NCBI Taxonomy" id="100787"/>
    <lineage>
        <taxon>Eukaryota</taxon>
        <taxon>Fungi</taxon>
        <taxon>Dikarya</taxon>
        <taxon>Ascomycota</taxon>
        <taxon>Pezizomycotina</taxon>
        <taxon>Sordariomycetes</taxon>
        <taxon>Hypocreomycetidae</taxon>
        <taxon>Glomerellales</taxon>
        <taxon>Plectosphaerellaceae</taxon>
        <taxon>Verticillium</taxon>
    </lineage>
</organism>
<evidence type="ECO:0000313" key="4">
    <source>
        <dbReference type="EMBL" id="CRK22674.1"/>
    </source>
</evidence>
<evidence type="ECO:0000256" key="2">
    <source>
        <dbReference type="SAM" id="MobiDB-lite"/>
    </source>
</evidence>
<feature type="region of interest" description="Disordered" evidence="2">
    <location>
        <begin position="78"/>
        <end position="192"/>
    </location>
</feature>
<dbReference type="Proteomes" id="UP000044602">
    <property type="component" value="Unassembled WGS sequence"/>
</dbReference>
<dbReference type="InterPro" id="IPR014756">
    <property type="entry name" value="Ig_E-set"/>
</dbReference>
<evidence type="ECO:0000256" key="1">
    <source>
        <dbReference type="ARBA" id="ARBA00010926"/>
    </source>
</evidence>
<dbReference type="GO" id="GO:0005737">
    <property type="term" value="C:cytoplasm"/>
    <property type="evidence" value="ECO:0007669"/>
    <property type="project" value="TreeGrafter"/>
</dbReference>
<keyword evidence="5" id="KW-1185">Reference proteome</keyword>
<dbReference type="GO" id="GO:0005634">
    <property type="term" value="C:nucleus"/>
    <property type="evidence" value="ECO:0007669"/>
    <property type="project" value="TreeGrafter"/>
</dbReference>
<dbReference type="STRING" id="100787.A0A0G4LL46"/>
<feature type="compositionally biased region" description="Basic and acidic residues" evidence="2">
    <location>
        <begin position="179"/>
        <end position="192"/>
    </location>
</feature>
<feature type="compositionally biased region" description="Low complexity" evidence="2">
    <location>
        <begin position="380"/>
        <end position="394"/>
    </location>
</feature>
<dbReference type="GO" id="GO:0007165">
    <property type="term" value="P:signal transduction"/>
    <property type="evidence" value="ECO:0007669"/>
    <property type="project" value="TreeGrafter"/>
</dbReference>
<feature type="domain" description="AMP-activated protein kinase glycogen-binding" evidence="3">
    <location>
        <begin position="6"/>
        <end position="93"/>
    </location>
</feature>
<feature type="compositionally biased region" description="Acidic residues" evidence="2">
    <location>
        <begin position="401"/>
        <end position="411"/>
    </location>
</feature>
<feature type="compositionally biased region" description="Polar residues" evidence="2">
    <location>
        <begin position="283"/>
        <end position="296"/>
    </location>
</feature>
<dbReference type="InterPro" id="IPR050827">
    <property type="entry name" value="CRP1_MDG1_kinase"/>
</dbReference>
<accession>A0A0G4LL46</accession>
<feature type="compositionally biased region" description="Low complexity" evidence="2">
    <location>
        <begin position="157"/>
        <end position="175"/>
    </location>
</feature>
<feature type="region of interest" description="Disordered" evidence="2">
    <location>
        <begin position="218"/>
        <end position="237"/>
    </location>
</feature>
<dbReference type="GO" id="GO:0031588">
    <property type="term" value="C:nucleotide-activated protein kinase complex"/>
    <property type="evidence" value="ECO:0007669"/>
    <property type="project" value="TreeGrafter"/>
</dbReference>
<dbReference type="PANTHER" id="PTHR10343:SF84">
    <property type="entry name" value="5'-AMP-ACTIVATED PROTEIN KINASE SUBUNIT BETA-1"/>
    <property type="match status" value="1"/>
</dbReference>
<dbReference type="Pfam" id="PF16561">
    <property type="entry name" value="AMPK1_CBM"/>
    <property type="match status" value="1"/>
</dbReference>